<gene>
    <name evidence="1" type="ORF">MDUV_19830</name>
</gene>
<dbReference type="AlphaFoldDB" id="A0A7I7JZD5"/>
<reference evidence="1 2" key="1">
    <citation type="journal article" date="2019" name="Emerg. Microbes Infect.">
        <title>Comprehensive subspecies identification of 175 nontuberculous mycobacteria species based on 7547 genomic profiles.</title>
        <authorList>
            <person name="Matsumoto Y."/>
            <person name="Kinjo T."/>
            <person name="Motooka D."/>
            <person name="Nabeya D."/>
            <person name="Jung N."/>
            <person name="Uechi K."/>
            <person name="Horii T."/>
            <person name="Iida T."/>
            <person name="Fujita J."/>
            <person name="Nakamura S."/>
        </authorList>
    </citation>
    <scope>NUCLEOTIDE SEQUENCE [LARGE SCALE GENOMIC DNA]</scope>
    <source>
        <strain evidence="1 2">JCM 6396</strain>
    </source>
</reference>
<name>A0A7I7JZD5_9MYCO</name>
<protein>
    <submittedName>
        <fullName evidence="1">Uncharacterized protein</fullName>
    </submittedName>
</protein>
<accession>A0A7I7JZD5</accession>
<evidence type="ECO:0000313" key="1">
    <source>
        <dbReference type="EMBL" id="BBX17123.1"/>
    </source>
</evidence>
<dbReference type="Proteomes" id="UP000467006">
    <property type="component" value="Chromosome"/>
</dbReference>
<keyword evidence="2" id="KW-1185">Reference proteome</keyword>
<proteinExistence type="predicted"/>
<organism evidence="1 2">
    <name type="scientific">Mycolicibacterium duvalii</name>
    <dbReference type="NCBI Taxonomy" id="39688"/>
    <lineage>
        <taxon>Bacteria</taxon>
        <taxon>Bacillati</taxon>
        <taxon>Actinomycetota</taxon>
        <taxon>Actinomycetes</taxon>
        <taxon>Mycobacteriales</taxon>
        <taxon>Mycobacteriaceae</taxon>
        <taxon>Mycolicibacterium</taxon>
    </lineage>
</organism>
<dbReference type="RefSeq" id="WP_098003057.1">
    <property type="nucleotide sequence ID" value="NZ_AP022563.1"/>
</dbReference>
<dbReference type="EMBL" id="AP022563">
    <property type="protein sequence ID" value="BBX17123.1"/>
    <property type="molecule type" value="Genomic_DNA"/>
</dbReference>
<sequence>MSTARQTGLDIFRTMMPKLVAGGDDAEVRDSRFADELGKIRLEELVYHASGYVGYPAASSAGRLVRGVFDDLSDDEK</sequence>
<dbReference type="KEGG" id="mdu:MDUV_19830"/>
<evidence type="ECO:0000313" key="2">
    <source>
        <dbReference type="Proteomes" id="UP000467006"/>
    </source>
</evidence>
<dbReference type="OrthoDB" id="9802489at2"/>